<dbReference type="Proteomes" id="UP001063166">
    <property type="component" value="Unassembled WGS sequence"/>
</dbReference>
<feature type="transmembrane region" description="Helical" evidence="11">
    <location>
        <begin position="276"/>
        <end position="292"/>
    </location>
</feature>
<evidence type="ECO:0000256" key="6">
    <source>
        <dbReference type="ARBA" id="ARBA00023040"/>
    </source>
</evidence>
<evidence type="ECO:0000256" key="5">
    <source>
        <dbReference type="ARBA" id="ARBA00022989"/>
    </source>
</evidence>
<keyword evidence="13" id="KW-1185">Reference proteome</keyword>
<proteinExistence type="inferred from homology"/>
<dbReference type="CDD" id="cd14966">
    <property type="entry name" value="7tmD_STE3"/>
    <property type="match status" value="1"/>
</dbReference>
<evidence type="ECO:0000313" key="13">
    <source>
        <dbReference type="Proteomes" id="UP001063166"/>
    </source>
</evidence>
<keyword evidence="5 11" id="KW-1133">Transmembrane helix</keyword>
<keyword evidence="4 11" id="KW-0812">Transmembrane</keyword>
<feature type="compositionally biased region" description="Basic and acidic residues" evidence="10">
    <location>
        <begin position="403"/>
        <end position="412"/>
    </location>
</feature>
<feature type="transmembrane region" description="Helical" evidence="11">
    <location>
        <begin position="6"/>
        <end position="24"/>
    </location>
</feature>
<keyword evidence="6" id="KW-0297">G-protein coupled receptor</keyword>
<accession>A0A9P3UT69</accession>
<feature type="compositionally biased region" description="Low complexity" evidence="10">
    <location>
        <begin position="413"/>
        <end position="425"/>
    </location>
</feature>
<feature type="transmembrane region" description="Helical" evidence="11">
    <location>
        <begin position="162"/>
        <end position="184"/>
    </location>
</feature>
<evidence type="ECO:0000256" key="2">
    <source>
        <dbReference type="ARBA" id="ARBA00011085"/>
    </source>
</evidence>
<dbReference type="OrthoDB" id="2874149at2759"/>
<comment type="caution">
    <text evidence="12">The sequence shown here is derived from an EMBL/GenBank/DDBJ whole genome shotgun (WGS) entry which is preliminary data.</text>
</comment>
<dbReference type="PANTHER" id="PTHR28097">
    <property type="entry name" value="PHEROMONE A FACTOR RECEPTOR"/>
    <property type="match status" value="1"/>
</dbReference>
<evidence type="ECO:0000256" key="10">
    <source>
        <dbReference type="SAM" id="MobiDB-lite"/>
    </source>
</evidence>
<evidence type="ECO:0000256" key="3">
    <source>
        <dbReference type="ARBA" id="ARBA00022507"/>
    </source>
</evidence>
<feature type="transmembrane region" description="Helical" evidence="11">
    <location>
        <begin position="36"/>
        <end position="58"/>
    </location>
</feature>
<dbReference type="AlphaFoldDB" id="A0A9P3UT69"/>
<dbReference type="Pfam" id="PF02076">
    <property type="entry name" value="STE3"/>
    <property type="match status" value="1"/>
</dbReference>
<evidence type="ECO:0000256" key="8">
    <source>
        <dbReference type="ARBA" id="ARBA00023170"/>
    </source>
</evidence>
<dbReference type="InterPro" id="IPR001499">
    <property type="entry name" value="GPCR_STE3"/>
</dbReference>
<keyword evidence="9" id="KW-0807">Transducer</keyword>
<keyword evidence="8" id="KW-0675">Receptor</keyword>
<feature type="transmembrane region" description="Helical" evidence="11">
    <location>
        <begin position="111"/>
        <end position="134"/>
    </location>
</feature>
<evidence type="ECO:0000256" key="9">
    <source>
        <dbReference type="ARBA" id="ARBA00023224"/>
    </source>
</evidence>
<comment type="similarity">
    <text evidence="2">Belongs to the G-protein coupled receptor 4 family.</text>
</comment>
<evidence type="ECO:0000256" key="11">
    <source>
        <dbReference type="SAM" id="Phobius"/>
    </source>
</evidence>
<dbReference type="EMBL" id="BRPK01000016">
    <property type="protein sequence ID" value="GLB44318.1"/>
    <property type="molecule type" value="Genomic_DNA"/>
</dbReference>
<feature type="transmembrane region" description="Helical" evidence="11">
    <location>
        <begin position="205"/>
        <end position="229"/>
    </location>
</feature>
<dbReference type="PANTHER" id="PTHR28097:SF1">
    <property type="entry name" value="PHEROMONE A FACTOR RECEPTOR"/>
    <property type="match status" value="1"/>
</dbReference>
<sequence>MFDPTYPLFPIFAFIGFVVALIPLPWHLQAWNSGTCFYMIWASLACLNQFINSVVWANDAVNRAPIWCDISTRIMLGASVGLPAASLCINKRLYHIASVQSVGVSRAEKRRAILIDTLICVLFPVIFIAVQYVVQGHRFDIFEGIGCYPVVYNTPISYPLSAMWPIVIGLISATYCVLSLRSFARRRVEFGQFLASNKSLTISRYFRLMALATTEIMFTTPLAVFIMYLNATSSPMRPWISWEDTHFNFSRVEQFPAILWRNSGHLTVAAMELSRWVNPLCALVFFGFFGFAEEAKRHYRAAFWCLMKPFGLSPKSAPSAAKVPSKSYPPKIVPVKIPLSSLPSYSPPASTSTFAADLKRPHSFAPSSCDAYDATSTETMTPPSASTTFASRRYSLDTLTPSTHDHDAEHYPKFSAPSSPHSSVSTHEHQAGPFDL</sequence>
<gene>
    <name evidence="12" type="primary">STE3</name>
    <name evidence="12" type="ORF">LshimejAT787_1602480</name>
</gene>
<feature type="region of interest" description="Disordered" evidence="10">
    <location>
        <begin position="397"/>
        <end position="436"/>
    </location>
</feature>
<dbReference type="PRINTS" id="PR00899">
    <property type="entry name" value="GPCRSTE3"/>
</dbReference>
<protein>
    <submittedName>
        <fullName evidence="12">Pheromone</fullName>
    </submittedName>
</protein>
<evidence type="ECO:0000256" key="1">
    <source>
        <dbReference type="ARBA" id="ARBA00004141"/>
    </source>
</evidence>
<keyword evidence="7 11" id="KW-0472">Membrane</keyword>
<organism evidence="12 13">
    <name type="scientific">Lyophyllum shimeji</name>
    <name type="common">Hon-shimeji</name>
    <name type="synonym">Tricholoma shimeji</name>
    <dbReference type="NCBI Taxonomy" id="47721"/>
    <lineage>
        <taxon>Eukaryota</taxon>
        <taxon>Fungi</taxon>
        <taxon>Dikarya</taxon>
        <taxon>Basidiomycota</taxon>
        <taxon>Agaricomycotina</taxon>
        <taxon>Agaricomycetes</taxon>
        <taxon>Agaricomycetidae</taxon>
        <taxon>Agaricales</taxon>
        <taxon>Tricholomatineae</taxon>
        <taxon>Lyophyllaceae</taxon>
        <taxon>Lyophyllum</taxon>
    </lineage>
</organism>
<reference evidence="12" key="1">
    <citation type="submission" date="2022-07" db="EMBL/GenBank/DDBJ databases">
        <title>The genome of Lyophyllum shimeji provides insight into the initial evolution of ectomycorrhizal fungal genome.</title>
        <authorList>
            <person name="Kobayashi Y."/>
            <person name="Shibata T."/>
            <person name="Hirakawa H."/>
            <person name="Shigenobu S."/>
            <person name="Nishiyama T."/>
            <person name="Yamada A."/>
            <person name="Hasebe M."/>
            <person name="Kawaguchi M."/>
        </authorList>
    </citation>
    <scope>NUCLEOTIDE SEQUENCE</scope>
    <source>
        <strain evidence="12">AT787</strain>
    </source>
</reference>
<name>A0A9P3UT69_LYOSH</name>
<dbReference type="InterPro" id="IPR000481">
    <property type="entry name" value="GPCR_Pheromne_B_alpha_rcpt"/>
</dbReference>
<evidence type="ECO:0000256" key="7">
    <source>
        <dbReference type="ARBA" id="ARBA00023136"/>
    </source>
</evidence>
<evidence type="ECO:0000313" key="12">
    <source>
        <dbReference type="EMBL" id="GLB44318.1"/>
    </source>
</evidence>
<evidence type="ECO:0000256" key="4">
    <source>
        <dbReference type="ARBA" id="ARBA00022692"/>
    </source>
</evidence>
<keyword evidence="3" id="KW-0589">Pheromone response</keyword>
<dbReference type="GO" id="GO:0000750">
    <property type="term" value="P:pheromone-dependent signal transduction involved in conjugation with cellular fusion"/>
    <property type="evidence" value="ECO:0007669"/>
    <property type="project" value="TreeGrafter"/>
</dbReference>
<dbReference type="GO" id="GO:0005886">
    <property type="term" value="C:plasma membrane"/>
    <property type="evidence" value="ECO:0007669"/>
    <property type="project" value="TreeGrafter"/>
</dbReference>
<comment type="subcellular location">
    <subcellularLocation>
        <location evidence="1">Membrane</location>
        <topology evidence="1">Multi-pass membrane protein</topology>
    </subcellularLocation>
</comment>
<dbReference type="GO" id="GO:0004934">
    <property type="term" value="F:mating-type alpha-factor pheromone receptor activity"/>
    <property type="evidence" value="ECO:0007669"/>
    <property type="project" value="InterPro"/>
</dbReference>
<dbReference type="PRINTS" id="PR00901">
    <property type="entry name" value="PHEROMONEBAR"/>
</dbReference>